<evidence type="ECO:0000256" key="2">
    <source>
        <dbReference type="ARBA" id="ARBA00022679"/>
    </source>
</evidence>
<organism evidence="4 5">
    <name type="scientific">Micromonospora pallida</name>
    <dbReference type="NCBI Taxonomy" id="145854"/>
    <lineage>
        <taxon>Bacteria</taxon>
        <taxon>Bacillati</taxon>
        <taxon>Actinomycetota</taxon>
        <taxon>Actinomycetes</taxon>
        <taxon>Micromonosporales</taxon>
        <taxon>Micromonosporaceae</taxon>
        <taxon>Micromonospora</taxon>
    </lineage>
</organism>
<accession>A0A1C6SDB4</accession>
<dbReference type="PANTHER" id="PTHR30098">
    <property type="entry name" value="LEUCYL/PHENYLALANYL-TRNA--PROTEIN TRANSFERASE"/>
    <property type="match status" value="1"/>
</dbReference>
<keyword evidence="2 4" id="KW-0808">Transferase</keyword>
<dbReference type="Pfam" id="PF03588">
    <property type="entry name" value="Leu_Phe_trans"/>
    <property type="match status" value="1"/>
</dbReference>
<dbReference type="InterPro" id="IPR042221">
    <property type="entry name" value="Leu/Phe-tRNA_Trfase_N"/>
</dbReference>
<dbReference type="GO" id="GO:0005737">
    <property type="term" value="C:cytoplasm"/>
    <property type="evidence" value="ECO:0007669"/>
    <property type="project" value="TreeGrafter"/>
</dbReference>
<gene>
    <name evidence="4" type="ORF">GA0074692_2328</name>
</gene>
<reference evidence="5" key="1">
    <citation type="submission" date="2016-06" db="EMBL/GenBank/DDBJ databases">
        <authorList>
            <person name="Varghese N."/>
            <person name="Submissions Spin"/>
        </authorList>
    </citation>
    <scope>NUCLEOTIDE SEQUENCE [LARGE SCALE GENOMIC DNA]</scope>
    <source>
        <strain evidence="5">DSM 43817</strain>
    </source>
</reference>
<dbReference type="InterPro" id="IPR004616">
    <property type="entry name" value="Leu/Phe-tRNA_Trfase"/>
</dbReference>
<dbReference type="AlphaFoldDB" id="A0A1C6SDB4"/>
<dbReference type="EMBL" id="FMHW01000002">
    <property type="protein sequence ID" value="SCL27304.1"/>
    <property type="molecule type" value="Genomic_DNA"/>
</dbReference>
<dbReference type="GO" id="GO:0008914">
    <property type="term" value="F:leucyl-tRNA--protein transferase activity"/>
    <property type="evidence" value="ECO:0007669"/>
    <property type="project" value="InterPro"/>
</dbReference>
<name>A0A1C6SDB4_9ACTN</name>
<dbReference type="Gene3D" id="3.40.630.70">
    <property type="entry name" value="Leucyl/phenylalanyl-tRNA-protein transferase, C-terminal domain"/>
    <property type="match status" value="1"/>
</dbReference>
<keyword evidence="5" id="KW-1185">Reference proteome</keyword>
<protein>
    <submittedName>
        <fullName evidence="4">Leucyl/phenylalanyl-tRNA--protein transferase</fullName>
    </submittedName>
</protein>
<dbReference type="SUPFAM" id="SSF55729">
    <property type="entry name" value="Acyl-CoA N-acyltransferases (Nat)"/>
    <property type="match status" value="1"/>
</dbReference>
<dbReference type="InterPro" id="IPR042203">
    <property type="entry name" value="Leu/Phe-tRNA_Trfase_C"/>
</dbReference>
<keyword evidence="3" id="KW-0012">Acyltransferase</keyword>
<sequence length="264" mass="29553">MTWTFPDWTQSNDDMPVAVGADLSVEALTNAYRSGYYPVPPTNDYWRNWNEEKYGPALDSGVIPALGDRYPRFTLPWWSPARRAVLLPETVRLGRTVRQSLSRTGWTTTMDTATETVIERCGPARDEPTWLSREVADAYLRLAETGIVHSVEVWDADGELIGGTFGVLTGTVLTGESCFRTRDNAVRVALLDGLLRLLDAGGELFDCQILSGYLPSIGGVEIAKREFHERLEAGRKSELVLPTERRSLERILRLRPKPGYVPEP</sequence>
<evidence type="ECO:0000256" key="3">
    <source>
        <dbReference type="ARBA" id="ARBA00023315"/>
    </source>
</evidence>
<dbReference type="GO" id="GO:0030163">
    <property type="term" value="P:protein catabolic process"/>
    <property type="evidence" value="ECO:0007669"/>
    <property type="project" value="InterPro"/>
</dbReference>
<evidence type="ECO:0000313" key="5">
    <source>
        <dbReference type="Proteomes" id="UP000198959"/>
    </source>
</evidence>
<dbReference type="InterPro" id="IPR016181">
    <property type="entry name" value="Acyl_CoA_acyltransferase"/>
</dbReference>
<proteinExistence type="predicted"/>
<evidence type="ECO:0000313" key="4">
    <source>
        <dbReference type="EMBL" id="SCL27304.1"/>
    </source>
</evidence>
<dbReference type="PANTHER" id="PTHR30098:SF2">
    <property type="entry name" value="LEUCYL_PHENYLALANYL-TRNA--PROTEIN TRANSFERASE"/>
    <property type="match status" value="1"/>
</dbReference>
<dbReference type="OrthoDB" id="9790282at2"/>
<dbReference type="STRING" id="145854.GA0074692_2328"/>
<dbReference type="Gene3D" id="3.30.70.3550">
    <property type="entry name" value="Leucyl/phenylalanyl-tRNA-protein transferase, N-terminal domain"/>
    <property type="match status" value="1"/>
</dbReference>
<dbReference type="RefSeq" id="WP_091643025.1">
    <property type="nucleotide sequence ID" value="NZ_FMHW01000002.1"/>
</dbReference>
<keyword evidence="1" id="KW-0963">Cytoplasm</keyword>
<evidence type="ECO:0000256" key="1">
    <source>
        <dbReference type="ARBA" id="ARBA00022490"/>
    </source>
</evidence>
<dbReference type="Proteomes" id="UP000198959">
    <property type="component" value="Unassembled WGS sequence"/>
</dbReference>